<reference evidence="3" key="1">
    <citation type="submission" date="2021-02" db="EMBL/GenBank/DDBJ databases">
        <authorList>
            <person name="Dougan E. K."/>
            <person name="Rhodes N."/>
            <person name="Thang M."/>
            <person name="Chan C."/>
        </authorList>
    </citation>
    <scope>NUCLEOTIDE SEQUENCE</scope>
</reference>
<accession>A0A813KBR5</accession>
<evidence type="ECO:0000256" key="1">
    <source>
        <dbReference type="ARBA" id="ARBA00022737"/>
    </source>
</evidence>
<feature type="region of interest" description="Disordered" evidence="2">
    <location>
        <begin position="573"/>
        <end position="626"/>
    </location>
</feature>
<dbReference type="SUPFAM" id="SSF81301">
    <property type="entry name" value="Nucleotidyltransferase"/>
    <property type="match status" value="1"/>
</dbReference>
<evidence type="ECO:0000256" key="2">
    <source>
        <dbReference type="SAM" id="MobiDB-lite"/>
    </source>
</evidence>
<gene>
    <name evidence="3" type="ORF">PGLA2088_LOCUS29108</name>
</gene>
<dbReference type="AlphaFoldDB" id="A0A813KBR5"/>
<protein>
    <submittedName>
        <fullName evidence="3">Uncharacterized protein</fullName>
    </submittedName>
</protein>
<dbReference type="Gene3D" id="1.10.1410.10">
    <property type="match status" value="1"/>
</dbReference>
<dbReference type="InterPro" id="IPR011990">
    <property type="entry name" value="TPR-like_helical_dom_sf"/>
</dbReference>
<dbReference type="Proteomes" id="UP000626109">
    <property type="component" value="Unassembled WGS sequence"/>
</dbReference>
<keyword evidence="1" id="KW-0677">Repeat</keyword>
<dbReference type="Gene3D" id="1.25.40.10">
    <property type="entry name" value="Tetratricopeptide repeat domain"/>
    <property type="match status" value="1"/>
</dbReference>
<name>A0A813KBR5_POLGL</name>
<comment type="caution">
    <text evidence="3">The sequence shown here is derived from an EMBL/GenBank/DDBJ whole genome shotgun (WGS) entry which is preliminary data.</text>
</comment>
<dbReference type="InterPro" id="IPR043519">
    <property type="entry name" value="NT_sf"/>
</dbReference>
<evidence type="ECO:0000313" key="3">
    <source>
        <dbReference type="EMBL" id="CAE8694955.1"/>
    </source>
</evidence>
<proteinExistence type="predicted"/>
<dbReference type="EMBL" id="CAJNNW010028168">
    <property type="protein sequence ID" value="CAE8694955.1"/>
    <property type="molecule type" value="Genomic_DNA"/>
</dbReference>
<dbReference type="PANTHER" id="PTHR47447">
    <property type="entry name" value="OS03G0856100 PROTEIN"/>
    <property type="match status" value="1"/>
</dbReference>
<feature type="compositionally biased region" description="Low complexity" evidence="2">
    <location>
        <begin position="600"/>
        <end position="615"/>
    </location>
</feature>
<sequence length="797" mass="84357">MRGGGGAVKIGADAVAHAGAVSACARAVVWRQALSLVSSKAAEEWGLQEPIAIAACTAAIAACDRAGVWEQAVAVISEMLDRHLHPSTYSLNAVLSACGRCSEWEQALGMWATLEGGVSGVGTPADWVTSGLLVRACERAGQWANALALFEDLGRSRMELGTAAHNAAVSACALGRRWADALDLLRRMDAGRVPMTRSTRNSVLRACDGVLEATAALSLLRSGIGAADSPEWRRQTLPAHLELTELGLSQAASQVELRLAGSSEADPFPAAWGSAVETRVGVAGTSQRGGVYKQPEEIFNPASVSGGATSEYFSALLPSALPQLPKELLAKLAPEHHAEVEELRYEVECHASAALSGLPVRAHLVGSRLYGVALAGADVDLVLELGPEALLELPRTAQGLFTQDAARMASVQALLRFRRHLESAGDRWHVEEMALDARRPTLRMRQVAGMTGNIDLAGFGSGTSTRSSISSSSRSRTISCGSLAVEVTFDQSLATLRKSELLARACAVGGGQVRQVALVLRIWAAARGLTGQRKGYPSGYAFGLMALYFCQRQGLLGGLSPKAREELSAFFPSDHGQPALREQEGQPSQSQPVHWQPHGASASTAAKATTETIETPEIGRTATAETNTLPPPIVQISFTVAATFRDISIVPAGLSGSASTSSTVTSPRVAIMPPLGSPELDPVLDLGPGLFAFFARDFDWYQEAVSVTSGGRSLHPRSTEGAAKPRKGVLWVEDPVEAGVDLAGPYLSQARNIRLRAEFRRADRLLRRGAATSNFQSDGERDGCFLSRELLRSRGGL</sequence>
<dbReference type="PANTHER" id="PTHR47447:SF17">
    <property type="entry name" value="OS12G0638900 PROTEIN"/>
    <property type="match status" value="1"/>
</dbReference>
<dbReference type="PROSITE" id="PS51257">
    <property type="entry name" value="PROKAR_LIPOPROTEIN"/>
    <property type="match status" value="1"/>
</dbReference>
<evidence type="ECO:0000313" key="4">
    <source>
        <dbReference type="Proteomes" id="UP000626109"/>
    </source>
</evidence>
<dbReference type="SUPFAM" id="SSF81631">
    <property type="entry name" value="PAP/OAS1 substrate-binding domain"/>
    <property type="match status" value="1"/>
</dbReference>
<organism evidence="3 4">
    <name type="scientific">Polarella glacialis</name>
    <name type="common">Dinoflagellate</name>
    <dbReference type="NCBI Taxonomy" id="89957"/>
    <lineage>
        <taxon>Eukaryota</taxon>
        <taxon>Sar</taxon>
        <taxon>Alveolata</taxon>
        <taxon>Dinophyceae</taxon>
        <taxon>Suessiales</taxon>
        <taxon>Suessiaceae</taxon>
        <taxon>Polarella</taxon>
    </lineage>
</organism>